<dbReference type="GeneID" id="42864645"/>
<feature type="compositionally biased region" description="Polar residues" evidence="1">
    <location>
        <begin position="1"/>
        <end position="13"/>
    </location>
</feature>
<evidence type="ECO:0000256" key="1">
    <source>
        <dbReference type="SAM" id="MobiDB-lite"/>
    </source>
</evidence>
<proteinExistence type="predicted"/>
<dbReference type="PATRIC" id="fig|518635.7.peg.1539"/>
<dbReference type="eggNOG" id="COG1409">
    <property type="taxonomic scope" value="Bacteria"/>
</dbReference>
<feature type="region of interest" description="Disordered" evidence="1">
    <location>
        <begin position="1"/>
        <end position="27"/>
    </location>
</feature>
<dbReference type="Pfam" id="PF00149">
    <property type="entry name" value="Metallophos"/>
    <property type="match status" value="1"/>
</dbReference>
<comment type="caution">
    <text evidence="3">The sequence shown here is derived from an EMBL/GenBank/DDBJ whole genome shotgun (WGS) entry which is preliminary data.</text>
</comment>
<organism evidence="3 4">
    <name type="scientific">Bifidobacterium angulatum DSM 20098 = JCM 7096</name>
    <dbReference type="NCBI Taxonomy" id="518635"/>
    <lineage>
        <taxon>Bacteria</taxon>
        <taxon>Bacillati</taxon>
        <taxon>Actinomycetota</taxon>
        <taxon>Actinomycetes</taxon>
        <taxon>Bifidobacteriales</taxon>
        <taxon>Bifidobacteriaceae</taxon>
        <taxon>Bifidobacterium</taxon>
    </lineage>
</organism>
<dbReference type="GO" id="GO:0005737">
    <property type="term" value="C:cytoplasm"/>
    <property type="evidence" value="ECO:0007669"/>
    <property type="project" value="TreeGrafter"/>
</dbReference>
<feature type="domain" description="Calcineurin-like phosphoesterase" evidence="2">
    <location>
        <begin position="45"/>
        <end position="173"/>
    </location>
</feature>
<dbReference type="InterPro" id="IPR029052">
    <property type="entry name" value="Metallo-depent_PP-like"/>
</dbReference>
<dbReference type="RefSeq" id="WP_003827656.1">
    <property type="nucleotide sequence ID" value="NZ_AP012322.1"/>
</dbReference>
<dbReference type="SUPFAM" id="SSF56300">
    <property type="entry name" value="Metallo-dependent phosphatases"/>
    <property type="match status" value="1"/>
</dbReference>
<dbReference type="STRING" id="1683.Bang102_003535"/>
<dbReference type="EMBL" id="ABYS02000013">
    <property type="protein sequence ID" value="EEP20396.1"/>
    <property type="molecule type" value="Genomic_DNA"/>
</dbReference>
<keyword evidence="4" id="KW-1185">Reference proteome</keyword>
<gene>
    <name evidence="3" type="ORF">BIFANG_03719</name>
</gene>
<sequence length="438" mass="47670">MTETQHMPENLSSKPRIKPAEEGDGRPVSVSARLGRLQFHNSGKFRVLQVSDIQVGARVSQDTVSLIETSLDTVRPDVVVFTGNQIAGYDPAFAETFTKRLWSARERNDAALARTRQKVHDVIAQFLAPLIEREVPFAVTFGNHDFQCGLTNAQLNEIYRTFPGCLNPPASACDAEAADDTGGFCAGDGSVLPEQVIIPFAPGTFALPVLGLEGASNVLALALLDSGSYAQGGGFASPDHEALAFLQTVPRRTGARMMLFQHMPLPQYYDLLKPVAPTTAYAMQGYRAHADQYYVLDENKAQIGGYMGEGISCPDVSDEFAMLHDGLVGVSAGHDHRNGFVGNVDGTMLIATPTCGFDTYGPAPDHRATRLIEFDIRHPYEPRTQLLAFGELIGKPSSKKAYTYAINAKPPQDGEGDDLLRRPSLWSRLFGLFGRHGR</sequence>
<dbReference type="GO" id="GO:0016788">
    <property type="term" value="F:hydrolase activity, acting on ester bonds"/>
    <property type="evidence" value="ECO:0007669"/>
    <property type="project" value="TreeGrafter"/>
</dbReference>
<reference evidence="3" key="1">
    <citation type="submission" date="2009-04" db="EMBL/GenBank/DDBJ databases">
        <authorList>
            <person name="Weinstock G."/>
            <person name="Sodergren E."/>
            <person name="Clifton S."/>
            <person name="Fulton L."/>
            <person name="Fulton B."/>
            <person name="Courtney L."/>
            <person name="Fronick C."/>
            <person name="Harrison M."/>
            <person name="Strong C."/>
            <person name="Farmer C."/>
            <person name="Delahaunty K."/>
            <person name="Markovic C."/>
            <person name="Hall O."/>
            <person name="Minx P."/>
            <person name="Tomlinson C."/>
            <person name="Mitreva M."/>
            <person name="Nelson J."/>
            <person name="Hou S."/>
            <person name="Wollam A."/>
            <person name="Pepin K.H."/>
            <person name="Johnson M."/>
            <person name="Bhonagiri V."/>
            <person name="Nash W.E."/>
            <person name="Warren W."/>
            <person name="Chinwalla A."/>
            <person name="Mardis E.R."/>
            <person name="Wilson R.K."/>
        </authorList>
    </citation>
    <scope>NUCLEOTIDE SEQUENCE [LARGE SCALE GENOMIC DNA]</scope>
    <source>
        <strain evidence="3">DSM 20098</strain>
    </source>
</reference>
<name>C4FH83_9BIFI</name>
<dbReference type="AlphaFoldDB" id="C4FH83"/>
<dbReference type="InterPro" id="IPR004843">
    <property type="entry name" value="Calcineurin-like_PHP"/>
</dbReference>
<dbReference type="HOGENOM" id="CLU_629569_0_0_11"/>
<evidence type="ECO:0000313" key="4">
    <source>
        <dbReference type="Proteomes" id="UP000006408"/>
    </source>
</evidence>
<accession>C4FH83</accession>
<evidence type="ECO:0000313" key="3">
    <source>
        <dbReference type="EMBL" id="EEP20396.1"/>
    </source>
</evidence>
<dbReference type="Proteomes" id="UP000006408">
    <property type="component" value="Unassembled WGS sequence"/>
</dbReference>
<dbReference type="PANTHER" id="PTHR32440">
    <property type="entry name" value="PHOSPHATASE DCR2-RELATED-RELATED"/>
    <property type="match status" value="1"/>
</dbReference>
<evidence type="ECO:0000259" key="2">
    <source>
        <dbReference type="Pfam" id="PF00149"/>
    </source>
</evidence>
<dbReference type="Gene3D" id="3.60.21.10">
    <property type="match status" value="1"/>
</dbReference>
<dbReference type="PANTHER" id="PTHR32440:SF11">
    <property type="entry name" value="METALLOPHOSPHOESTERASE DOMAIN-CONTAINING PROTEIN"/>
    <property type="match status" value="1"/>
</dbReference>
<protein>
    <submittedName>
        <fullName evidence="3">Ser/Thr phosphatase family protein</fullName>
    </submittedName>
</protein>